<evidence type="ECO:0000313" key="3">
    <source>
        <dbReference type="Proteomes" id="UP000469215"/>
    </source>
</evidence>
<dbReference type="Proteomes" id="UP000469215">
    <property type="component" value="Unassembled WGS sequence"/>
</dbReference>
<organism evidence="2 3">
    <name type="scientific">Brevibacterium rongguiense</name>
    <dbReference type="NCBI Taxonomy" id="2695267"/>
    <lineage>
        <taxon>Bacteria</taxon>
        <taxon>Bacillati</taxon>
        <taxon>Actinomycetota</taxon>
        <taxon>Actinomycetes</taxon>
        <taxon>Micrococcales</taxon>
        <taxon>Brevibacteriaceae</taxon>
        <taxon>Brevibacterium</taxon>
    </lineage>
</organism>
<name>A0A6N9H7B2_9MICO</name>
<dbReference type="AlphaFoldDB" id="A0A6N9H7B2"/>
<feature type="compositionally biased region" description="Low complexity" evidence="1">
    <location>
        <begin position="21"/>
        <end position="48"/>
    </location>
</feature>
<comment type="caution">
    <text evidence="2">The sequence shown here is derived from an EMBL/GenBank/DDBJ whole genome shotgun (WGS) entry which is preliminary data.</text>
</comment>
<dbReference type="RefSeq" id="WP_160953413.1">
    <property type="nucleotide sequence ID" value="NZ_WWEQ01000031.1"/>
</dbReference>
<accession>A0A6N9H7B2</accession>
<reference evidence="2 3" key="1">
    <citation type="submission" date="2020-01" db="EMBL/GenBank/DDBJ databases">
        <authorList>
            <person name="Deng T."/>
        </authorList>
    </citation>
    <scope>NUCLEOTIDE SEQUENCE [LARGE SCALE GENOMIC DNA]</scope>
    <source>
        <strain evidence="2 3">5221</strain>
    </source>
</reference>
<feature type="region of interest" description="Disordered" evidence="1">
    <location>
        <begin position="1"/>
        <end position="60"/>
    </location>
</feature>
<dbReference type="EMBL" id="WWEQ01000031">
    <property type="protein sequence ID" value="MYM19987.1"/>
    <property type="molecule type" value="Genomic_DNA"/>
</dbReference>
<dbReference type="Pfam" id="PF11228">
    <property type="entry name" value="DUF3027"/>
    <property type="match status" value="1"/>
</dbReference>
<sequence length="320" mass="33445">MSLFEAWREGMDSDAAEARAEAAPAPHAAAPAEPANAADSEPMAAVEPAPEPRRASAARRPAPLDDVLAAAVDVARAALLEVAEPEHVGAYQGAVSEGQRLVTHSFDCTDPAYRGWHWVAVLARAPRSKKATVCETALLPGPEALVSPEWLPWAERVRPGDVGPKDTLPKLDADPNLQPGYQQVAVEPDDDVDQIANYEFGLGRERVLSREGIGAAASRWAASEAGPRGEFARQAVQTCGSCGYLLPIAGAMRTQFGVCANEWSPFDGRVVSLDTGCGAHSETDVERPDAAPAVPVVDDAAEGFEMVPVAAGSPAEGAGA</sequence>
<keyword evidence="3" id="KW-1185">Reference proteome</keyword>
<evidence type="ECO:0000313" key="2">
    <source>
        <dbReference type="EMBL" id="MYM19987.1"/>
    </source>
</evidence>
<proteinExistence type="predicted"/>
<feature type="compositionally biased region" description="Basic and acidic residues" evidence="1">
    <location>
        <begin position="1"/>
        <end position="20"/>
    </location>
</feature>
<gene>
    <name evidence="2" type="ORF">GSY69_08410</name>
</gene>
<protein>
    <submittedName>
        <fullName evidence="2">DUF3027 domain-containing protein</fullName>
    </submittedName>
</protein>
<dbReference type="InterPro" id="IPR021391">
    <property type="entry name" value="DUF3027"/>
</dbReference>
<evidence type="ECO:0000256" key="1">
    <source>
        <dbReference type="SAM" id="MobiDB-lite"/>
    </source>
</evidence>